<dbReference type="InterPro" id="IPR011663">
    <property type="entry name" value="UTRA"/>
</dbReference>
<dbReference type="SUPFAM" id="SSF64288">
    <property type="entry name" value="Chorismate lyase-like"/>
    <property type="match status" value="1"/>
</dbReference>
<evidence type="ECO:0000313" key="5">
    <source>
        <dbReference type="EMBL" id="MBM7715914.1"/>
    </source>
</evidence>
<dbReference type="Pfam" id="PF07702">
    <property type="entry name" value="UTRA"/>
    <property type="match status" value="1"/>
</dbReference>
<dbReference type="InterPro" id="IPR036390">
    <property type="entry name" value="WH_DNA-bd_sf"/>
</dbReference>
<dbReference type="RefSeq" id="WP_139345712.1">
    <property type="nucleotide sequence ID" value="NZ_JAFBFH010000020.1"/>
</dbReference>
<keyword evidence="6" id="KW-1185">Reference proteome</keyword>
<dbReference type="InterPro" id="IPR036388">
    <property type="entry name" value="WH-like_DNA-bd_sf"/>
</dbReference>
<dbReference type="InterPro" id="IPR028978">
    <property type="entry name" value="Chorismate_lyase_/UTRA_dom_sf"/>
</dbReference>
<dbReference type="Pfam" id="PF00392">
    <property type="entry name" value="GntR"/>
    <property type="match status" value="1"/>
</dbReference>
<dbReference type="EMBL" id="JAFBFH010000020">
    <property type="protein sequence ID" value="MBM7715914.1"/>
    <property type="molecule type" value="Genomic_DNA"/>
</dbReference>
<dbReference type="SUPFAM" id="SSF46785">
    <property type="entry name" value="Winged helix' DNA-binding domain"/>
    <property type="match status" value="1"/>
</dbReference>
<dbReference type="SMART" id="SM00866">
    <property type="entry name" value="UTRA"/>
    <property type="match status" value="1"/>
</dbReference>
<feature type="domain" description="HTH gntR-type" evidence="4">
    <location>
        <begin position="3"/>
        <end position="71"/>
    </location>
</feature>
<protein>
    <submittedName>
        <fullName evidence="5">GntR family transcriptional regulator</fullName>
    </submittedName>
</protein>
<dbReference type="PANTHER" id="PTHR44846">
    <property type="entry name" value="MANNOSYL-D-GLYCERATE TRANSPORT/METABOLISM SYSTEM REPRESSOR MNGR-RELATED"/>
    <property type="match status" value="1"/>
</dbReference>
<gene>
    <name evidence="5" type="ORF">JOC94_002925</name>
</gene>
<keyword evidence="1" id="KW-0805">Transcription regulation</keyword>
<dbReference type="Gene3D" id="3.40.1410.10">
    <property type="entry name" value="Chorismate lyase-like"/>
    <property type="match status" value="1"/>
</dbReference>
<dbReference type="PANTHER" id="PTHR44846:SF17">
    <property type="entry name" value="GNTR-FAMILY TRANSCRIPTIONAL REGULATOR"/>
    <property type="match status" value="1"/>
</dbReference>
<dbReference type="SMART" id="SM00345">
    <property type="entry name" value="HTH_GNTR"/>
    <property type="match status" value="1"/>
</dbReference>
<dbReference type="InterPro" id="IPR000524">
    <property type="entry name" value="Tscrpt_reg_HTH_GntR"/>
</dbReference>
<keyword evidence="3" id="KW-0804">Transcription</keyword>
<keyword evidence="2" id="KW-0238">DNA-binding</keyword>
<dbReference type="CDD" id="cd07377">
    <property type="entry name" value="WHTH_GntR"/>
    <property type="match status" value="1"/>
</dbReference>
<dbReference type="PRINTS" id="PR00035">
    <property type="entry name" value="HTHGNTR"/>
</dbReference>
<organism evidence="5 6">
    <name type="scientific">Siminovitchia thermophila</name>
    <dbReference type="NCBI Taxonomy" id="1245522"/>
    <lineage>
        <taxon>Bacteria</taxon>
        <taxon>Bacillati</taxon>
        <taxon>Bacillota</taxon>
        <taxon>Bacilli</taxon>
        <taxon>Bacillales</taxon>
        <taxon>Bacillaceae</taxon>
        <taxon>Siminovitchia</taxon>
    </lineage>
</organism>
<evidence type="ECO:0000256" key="2">
    <source>
        <dbReference type="ARBA" id="ARBA00023125"/>
    </source>
</evidence>
<evidence type="ECO:0000313" key="6">
    <source>
        <dbReference type="Proteomes" id="UP000823485"/>
    </source>
</evidence>
<evidence type="ECO:0000256" key="1">
    <source>
        <dbReference type="ARBA" id="ARBA00023015"/>
    </source>
</evidence>
<dbReference type="Proteomes" id="UP000823485">
    <property type="component" value="Unassembled WGS sequence"/>
</dbReference>
<evidence type="ECO:0000256" key="3">
    <source>
        <dbReference type="ARBA" id="ARBA00023163"/>
    </source>
</evidence>
<accession>A0ABS2R9T1</accession>
<evidence type="ECO:0000259" key="4">
    <source>
        <dbReference type="PROSITE" id="PS50949"/>
    </source>
</evidence>
<reference evidence="5 6" key="1">
    <citation type="submission" date="2021-01" db="EMBL/GenBank/DDBJ databases">
        <title>Genomic Encyclopedia of Type Strains, Phase IV (KMG-IV): sequencing the most valuable type-strain genomes for metagenomic binning, comparative biology and taxonomic classification.</title>
        <authorList>
            <person name="Goeker M."/>
        </authorList>
    </citation>
    <scope>NUCLEOTIDE SEQUENCE [LARGE SCALE GENOMIC DNA]</scope>
    <source>
        <strain evidence="5 6">DSM 105453</strain>
    </source>
</reference>
<dbReference type="PROSITE" id="PS50949">
    <property type="entry name" value="HTH_GNTR"/>
    <property type="match status" value="1"/>
</dbReference>
<dbReference type="Gene3D" id="1.10.10.10">
    <property type="entry name" value="Winged helix-like DNA-binding domain superfamily/Winged helix DNA-binding domain"/>
    <property type="match status" value="1"/>
</dbReference>
<comment type="caution">
    <text evidence="5">The sequence shown here is derived from an EMBL/GenBank/DDBJ whole genome shotgun (WGS) entry which is preliminary data.</text>
</comment>
<proteinExistence type="predicted"/>
<sequence length="238" mass="27586">MADEVELMIVDDLMEAIVQGKFKKNKRLPSETELTDYYKVPRIKVRNAFLKLEEMGYIYSKQGKGRFLKDKHQQVELHLTGSTSFTEKMLNAGLTLETKNISCEKIAYHPRIYKTLQLSEDAEVFKISRLRLLEGRPIALHSSYLAKSTFPHIEQEGKELKSIFSYYRKMGFTEFTSGESLLSISFPTREERTILECPVLVPLLIVESNCIAVPQDKVLEYTKIIYRSDSFNYFITTK</sequence>
<name>A0ABS2R9T1_9BACI</name>
<dbReference type="InterPro" id="IPR050679">
    <property type="entry name" value="Bact_HTH_transcr_reg"/>
</dbReference>